<dbReference type="CTD" id="177921"/>
<keyword evidence="3" id="KW-0808">Transferase</keyword>
<keyword evidence="6" id="KW-1267">Proteomics identification</keyword>
<feature type="compositionally biased region" description="Polar residues" evidence="1">
    <location>
        <begin position="72"/>
        <end position="86"/>
    </location>
</feature>
<dbReference type="GO" id="GO:0004683">
    <property type="term" value="F:calcium/calmodulin-dependent protein kinase activity"/>
    <property type="evidence" value="ECO:0000314"/>
    <property type="project" value="WormBase"/>
</dbReference>
<dbReference type="RefSeq" id="NP_001255481.1">
    <property type="nucleotide sequence ID" value="NM_001268552.3"/>
</dbReference>
<dbReference type="GeneID" id="177921"/>
<dbReference type="SUPFAM" id="SSF54427">
    <property type="entry name" value="NTF2-like"/>
    <property type="match status" value="1"/>
</dbReference>
<dbReference type="EMBL" id="BX284604">
    <property type="protein sequence ID" value="CCA65584.1"/>
    <property type="molecule type" value="Genomic_DNA"/>
</dbReference>
<feature type="compositionally biased region" description="Low complexity" evidence="1">
    <location>
        <begin position="115"/>
        <end position="132"/>
    </location>
</feature>
<accession>F5GUA8</accession>
<feature type="domain" description="Calcium/calmodulin-dependent protein kinase II association-domain" evidence="2">
    <location>
        <begin position="133"/>
        <end position="257"/>
    </location>
</feature>
<evidence type="ECO:0000256" key="1">
    <source>
        <dbReference type="SAM" id="MobiDB-lite"/>
    </source>
</evidence>
<dbReference type="AlphaFoldDB" id="F5GUA8"/>
<proteinExistence type="evidence at protein level"/>
<dbReference type="AGR" id="WB:WBGene00006779"/>
<dbReference type="WormBase" id="K11E8.1s">
    <property type="protein sequence ID" value="CE46076"/>
    <property type="gene ID" value="WBGene00006779"/>
    <property type="gene designation" value="unc-43"/>
</dbReference>
<organism evidence="3 4">
    <name type="scientific">Caenorhabditis elegans</name>
    <dbReference type="NCBI Taxonomy" id="6239"/>
    <lineage>
        <taxon>Eukaryota</taxon>
        <taxon>Metazoa</taxon>
        <taxon>Ecdysozoa</taxon>
        <taxon>Nematoda</taxon>
        <taxon>Chromadorea</taxon>
        <taxon>Rhabditida</taxon>
        <taxon>Rhabditina</taxon>
        <taxon>Rhabditomorpha</taxon>
        <taxon>Rhabditoidea</taxon>
        <taxon>Rhabditidae</taxon>
        <taxon>Peloderinae</taxon>
        <taxon>Caenorhabditis</taxon>
    </lineage>
</organism>
<evidence type="ECO:0000313" key="4">
    <source>
        <dbReference type="Proteomes" id="UP000001940"/>
    </source>
</evidence>
<evidence type="ECO:0007829" key="6">
    <source>
        <dbReference type="PeptideAtlas" id="F5GUA8"/>
    </source>
</evidence>
<evidence type="ECO:0000313" key="5">
    <source>
        <dbReference type="WormBase" id="K11E8.1s"/>
    </source>
</evidence>
<protein>
    <submittedName>
        <fullName evidence="3">Calcium/calmodulin-dependent protein kinase II association-domain domain-containing protein</fullName>
    </submittedName>
</protein>
<dbReference type="InterPro" id="IPR032710">
    <property type="entry name" value="NTF2-like_dom_sf"/>
</dbReference>
<dbReference type="OrthoDB" id="442176at2759"/>
<keyword evidence="4" id="KW-1185">Reference proteome</keyword>
<feature type="compositionally biased region" description="Polar residues" evidence="1">
    <location>
        <begin position="9"/>
        <end position="40"/>
    </location>
</feature>
<evidence type="ECO:0000259" key="2">
    <source>
        <dbReference type="Pfam" id="PF08332"/>
    </source>
</evidence>
<dbReference type="PeptideAtlas" id="F5GUA8"/>
<dbReference type="InterPro" id="IPR013543">
    <property type="entry name" value="Ca/CaM-dep_prot_kinase-assoc"/>
</dbReference>
<dbReference type="Proteomes" id="UP000001940">
    <property type="component" value="Chromosome IV"/>
</dbReference>
<dbReference type="SMR" id="F5GUA8"/>
<dbReference type="Bgee" id="WBGene00006779">
    <property type="expression patterns" value="Expressed in pharyngeal muscle cell (C elegans) and 3 other cell types or tissues"/>
</dbReference>
<dbReference type="GO" id="GO:0044325">
    <property type="term" value="F:transmembrane transporter binding"/>
    <property type="evidence" value="ECO:0000353"/>
    <property type="project" value="WormBase"/>
</dbReference>
<gene>
    <name evidence="3 5" type="primary">unc-43</name>
    <name evidence="3" type="ORF">CELE_K11E8.1</name>
    <name evidence="5" type="ORF">K11E8.1</name>
</gene>
<keyword evidence="3" id="KW-0418">Kinase</keyword>
<evidence type="ECO:0000313" key="3">
    <source>
        <dbReference type="EMBL" id="CCA65584.1"/>
    </source>
</evidence>
<feature type="region of interest" description="Disordered" evidence="1">
    <location>
        <begin position="64"/>
        <end position="133"/>
    </location>
</feature>
<dbReference type="FunFam" id="3.10.450.50:FF:000009">
    <property type="entry name" value="Calcium/calmodulin-dependent protein kinase type II"/>
    <property type="match status" value="1"/>
</dbReference>
<dbReference type="HOGENOM" id="CLU_000288_71_3_1"/>
<reference evidence="3 4" key="1">
    <citation type="journal article" date="1998" name="Science">
        <title>Genome sequence of the nematode C. elegans: a platform for investigating biology.</title>
        <authorList>
            <consortium name="The C. elegans sequencing consortium"/>
            <person name="Sulson J.E."/>
            <person name="Waterston R."/>
        </authorList>
    </citation>
    <scope>NUCLEOTIDE SEQUENCE [LARGE SCALE GENOMIC DNA]</scope>
    <source>
        <strain evidence="3 4">Bristol N2</strain>
    </source>
</reference>
<dbReference type="Pfam" id="PF08332">
    <property type="entry name" value="CaMKII_AD"/>
    <property type="match status" value="1"/>
</dbReference>
<name>F5GUA8_CAEEL</name>
<sequence>MVTRMSGVLRTSDSTGSVASNGSTTHDASQVAGTSSQPTSPAAEGAILTTMIATRNLSNLGRNLLNKKEQGPPSTIKESSESSQTIDDNDSEKGGGQLKHENTVVRADGATGIVSSSNSSTASKSSSTNLSAQKQDIVRVTQTLLDAISCKDFETYTRLCDTSMTCFEPEALGNLIEGIEFHRFYFDGNRKNQVHTTMLNPNVHIIGEDAACVAYVKLTQFLDRNGEAHTRQSQESRVWSKKQGRWVCVHVHRSTQPSTNTTVSEF</sequence>
<dbReference type="ExpressionAtlas" id="F5GUA8">
    <property type="expression patterns" value="baseline and differential"/>
</dbReference>
<feature type="region of interest" description="Disordered" evidence="1">
    <location>
        <begin position="1"/>
        <end position="41"/>
    </location>
</feature>
<dbReference type="Gene3D" id="3.10.450.50">
    <property type="match status" value="1"/>
</dbReference>
<dbReference type="GO" id="GO:0005516">
    <property type="term" value="F:calmodulin binding"/>
    <property type="evidence" value="ECO:0007669"/>
    <property type="project" value="InterPro"/>
</dbReference>